<evidence type="ECO:0000256" key="3">
    <source>
        <dbReference type="ARBA" id="ARBA00022692"/>
    </source>
</evidence>
<keyword evidence="3 6" id="KW-0812">Transmembrane</keyword>
<name>A0A914N2W6_MELIC</name>
<dbReference type="GO" id="GO:0016020">
    <property type="term" value="C:membrane"/>
    <property type="evidence" value="ECO:0007669"/>
    <property type="project" value="UniProtKB-SubCell"/>
</dbReference>
<evidence type="ECO:0000259" key="7">
    <source>
        <dbReference type="Pfam" id="PF01490"/>
    </source>
</evidence>
<evidence type="ECO:0000256" key="4">
    <source>
        <dbReference type="ARBA" id="ARBA00022989"/>
    </source>
</evidence>
<protein>
    <submittedName>
        <fullName evidence="9">Amino acid transporter transmembrane domain-containing protein</fullName>
    </submittedName>
</protein>
<feature type="transmembrane region" description="Helical" evidence="6">
    <location>
        <begin position="206"/>
        <end position="222"/>
    </location>
</feature>
<dbReference type="PANTHER" id="PTHR48017">
    <property type="entry name" value="OS05G0424000 PROTEIN-RELATED"/>
    <property type="match status" value="1"/>
</dbReference>
<evidence type="ECO:0000313" key="8">
    <source>
        <dbReference type="Proteomes" id="UP000887563"/>
    </source>
</evidence>
<reference evidence="9" key="1">
    <citation type="submission" date="2022-11" db="UniProtKB">
        <authorList>
            <consortium name="WormBaseParasite"/>
        </authorList>
    </citation>
    <scope>IDENTIFICATION</scope>
</reference>
<evidence type="ECO:0000256" key="6">
    <source>
        <dbReference type="SAM" id="Phobius"/>
    </source>
</evidence>
<feature type="transmembrane region" description="Helical" evidence="6">
    <location>
        <begin position="102"/>
        <end position="121"/>
    </location>
</feature>
<dbReference type="WBParaSite" id="Minc3s03696g34548">
    <property type="protein sequence ID" value="Minc3s03696g34548"/>
    <property type="gene ID" value="Minc3s03696g34548"/>
</dbReference>
<feature type="transmembrane region" description="Helical" evidence="6">
    <location>
        <begin position="133"/>
        <end position="156"/>
    </location>
</feature>
<keyword evidence="5 6" id="KW-0472">Membrane</keyword>
<feature type="transmembrane region" description="Helical" evidence="6">
    <location>
        <begin position="323"/>
        <end position="343"/>
    </location>
</feature>
<dbReference type="FunFam" id="1.20.1740.10:FF:000052">
    <property type="entry name" value="Lysine histidine transporter-like 3"/>
    <property type="match status" value="1"/>
</dbReference>
<feature type="transmembrane region" description="Helical" evidence="6">
    <location>
        <begin position="459"/>
        <end position="482"/>
    </location>
</feature>
<keyword evidence="2" id="KW-0813">Transport</keyword>
<sequence>MTVNAEKSNGGLNWFVTGLFIVAQLAGGGIVALPTAVIQSGLWTGIFLNILLTIMACSTSIMLGKCWLILQRRWPVIYKDNHCREPYPEICMRALGPRFKNLASICIQLNQFGICVVFLLLSSKNIQHFLKAFFDINFSFCLLILILALLLFPFTLLKSPEDFWWAAVLSAGTTTIAVILICFGTLMDSSVCAKISVGMPPNNKFSNYFLALGTFLFSYGGHPGFPTIQHDMKKPKEFTKASIIAFLILSMLYLPVCILGYIVYGNSLRESIMNSIQNVWIQHTASFLITGHAIFSIIIVINPINQIAEKKFFVPQEFGPFRIIVRGIVLFLVVLVAESIPTFGPLLDLSGGSTQTSTALIYPCICYLFLNASEQKYKLKETNKNIKIKFNKRFQDSRLGVSVRKRTEGQRIFEAEGPRVFFRRFSMNRQTRENKVTFYSEYNEYATLKDVLTISDKKILFLSIFIIVFGILGGGAATFTAIRELTYTHFVPPCYISVFMDKQKNEELFKFGSINCCGPNQNISIFGPSKGICSETNLNFYD</sequence>
<comment type="subcellular location">
    <subcellularLocation>
        <location evidence="1">Membrane</location>
    </subcellularLocation>
</comment>
<feature type="transmembrane region" description="Helical" evidence="6">
    <location>
        <begin position="284"/>
        <end position="302"/>
    </location>
</feature>
<evidence type="ECO:0000256" key="5">
    <source>
        <dbReference type="ARBA" id="ARBA00023136"/>
    </source>
</evidence>
<accession>A0A914N2W6</accession>
<evidence type="ECO:0000313" key="9">
    <source>
        <dbReference type="WBParaSite" id="Minc3s03696g34548"/>
    </source>
</evidence>
<proteinExistence type="predicted"/>
<keyword evidence="8" id="KW-1185">Reference proteome</keyword>
<dbReference type="InterPro" id="IPR013057">
    <property type="entry name" value="AA_transpt_TM"/>
</dbReference>
<feature type="transmembrane region" description="Helical" evidence="6">
    <location>
        <begin position="46"/>
        <end position="70"/>
    </location>
</feature>
<keyword evidence="4 6" id="KW-1133">Transmembrane helix</keyword>
<dbReference type="Proteomes" id="UP000887563">
    <property type="component" value="Unplaced"/>
</dbReference>
<feature type="transmembrane region" description="Helical" evidence="6">
    <location>
        <begin position="349"/>
        <end position="370"/>
    </location>
</feature>
<feature type="transmembrane region" description="Helical" evidence="6">
    <location>
        <begin position="12"/>
        <end position="34"/>
    </location>
</feature>
<evidence type="ECO:0000256" key="2">
    <source>
        <dbReference type="ARBA" id="ARBA00022448"/>
    </source>
</evidence>
<feature type="transmembrane region" description="Helical" evidence="6">
    <location>
        <begin position="243"/>
        <end position="264"/>
    </location>
</feature>
<organism evidence="8 9">
    <name type="scientific">Meloidogyne incognita</name>
    <name type="common">Southern root-knot nematode worm</name>
    <name type="synonym">Oxyuris incognita</name>
    <dbReference type="NCBI Taxonomy" id="6306"/>
    <lineage>
        <taxon>Eukaryota</taxon>
        <taxon>Metazoa</taxon>
        <taxon>Ecdysozoa</taxon>
        <taxon>Nematoda</taxon>
        <taxon>Chromadorea</taxon>
        <taxon>Rhabditida</taxon>
        <taxon>Tylenchina</taxon>
        <taxon>Tylenchomorpha</taxon>
        <taxon>Tylenchoidea</taxon>
        <taxon>Meloidogynidae</taxon>
        <taxon>Meloidogyninae</taxon>
        <taxon>Meloidogyne</taxon>
        <taxon>Meloidogyne incognita group</taxon>
    </lineage>
</organism>
<evidence type="ECO:0000256" key="1">
    <source>
        <dbReference type="ARBA" id="ARBA00004370"/>
    </source>
</evidence>
<dbReference type="Pfam" id="PF01490">
    <property type="entry name" value="Aa_trans"/>
    <property type="match status" value="1"/>
</dbReference>
<feature type="domain" description="Amino acid transporter transmembrane" evidence="7">
    <location>
        <begin position="13"/>
        <end position="386"/>
    </location>
</feature>
<feature type="transmembrane region" description="Helical" evidence="6">
    <location>
        <begin position="163"/>
        <end position="186"/>
    </location>
</feature>
<dbReference type="AlphaFoldDB" id="A0A914N2W6"/>